<feature type="compositionally biased region" description="Polar residues" evidence="2">
    <location>
        <begin position="486"/>
        <end position="498"/>
    </location>
</feature>
<dbReference type="RefSeq" id="XP_031399821.1">
    <property type="nucleotide sequence ID" value="XM_031543961.1"/>
</dbReference>
<evidence type="ECO:0000256" key="1">
    <source>
        <dbReference type="ARBA" id="ARBA00007879"/>
    </source>
</evidence>
<dbReference type="GO" id="GO:0032451">
    <property type="term" value="F:demethylase activity"/>
    <property type="evidence" value="ECO:0007669"/>
    <property type="project" value="InterPro"/>
</dbReference>
<comment type="similarity">
    <text evidence="1">Belongs to the alkB family.</text>
</comment>
<dbReference type="PANTHER" id="PTHR31447:SF0">
    <property type="entry name" value="HYDROXYPROLINE-RICH GLYCOPROTEIN FAMILY PROTEIN"/>
    <property type="match status" value="1"/>
</dbReference>
<reference evidence="4" key="2">
    <citation type="submission" date="2025-08" db="UniProtKB">
        <authorList>
            <consortium name="RefSeq"/>
        </authorList>
    </citation>
    <scope>IDENTIFICATION</scope>
    <source>
        <tissue evidence="4">Leaf</tissue>
    </source>
</reference>
<proteinExistence type="inferred from homology"/>
<dbReference type="InterPro" id="IPR037151">
    <property type="entry name" value="AlkB-like_sf"/>
</dbReference>
<dbReference type="Gene3D" id="2.60.120.590">
    <property type="entry name" value="Alpha-ketoglutarate-dependent dioxygenase AlkB-like"/>
    <property type="match status" value="1"/>
</dbReference>
<evidence type="ECO:0000313" key="3">
    <source>
        <dbReference type="Proteomes" id="UP000515151"/>
    </source>
</evidence>
<organism evidence="3 4">
    <name type="scientific">Punica granatum</name>
    <name type="common">Pomegranate</name>
    <dbReference type="NCBI Taxonomy" id="22663"/>
    <lineage>
        <taxon>Eukaryota</taxon>
        <taxon>Viridiplantae</taxon>
        <taxon>Streptophyta</taxon>
        <taxon>Embryophyta</taxon>
        <taxon>Tracheophyta</taxon>
        <taxon>Spermatophyta</taxon>
        <taxon>Magnoliopsida</taxon>
        <taxon>eudicotyledons</taxon>
        <taxon>Gunneridae</taxon>
        <taxon>Pentapetalae</taxon>
        <taxon>rosids</taxon>
        <taxon>malvids</taxon>
        <taxon>Myrtales</taxon>
        <taxon>Lythraceae</taxon>
        <taxon>Punica</taxon>
    </lineage>
</organism>
<dbReference type="GeneID" id="116210144"/>
<feature type="compositionally biased region" description="Basic and acidic residues" evidence="2">
    <location>
        <begin position="177"/>
        <end position="193"/>
    </location>
</feature>
<feature type="compositionally biased region" description="Basic and acidic residues" evidence="2">
    <location>
        <begin position="601"/>
        <end position="617"/>
    </location>
</feature>
<feature type="compositionally biased region" description="Pro residues" evidence="2">
    <location>
        <begin position="562"/>
        <end position="574"/>
    </location>
</feature>
<reference evidence="3" key="1">
    <citation type="journal article" date="2020" name="Plant Biotechnol. J.">
        <title>The pomegranate (Punica granatum L.) draft genome dissects genetic divergence between soft- and hard-seeded cultivars.</title>
        <authorList>
            <person name="Luo X."/>
            <person name="Li H."/>
            <person name="Wu Z."/>
            <person name="Yao W."/>
            <person name="Zhao P."/>
            <person name="Cao D."/>
            <person name="Yu H."/>
            <person name="Li K."/>
            <person name="Poudel K."/>
            <person name="Zhao D."/>
            <person name="Zhang F."/>
            <person name="Xia X."/>
            <person name="Chen L."/>
            <person name="Wang Q."/>
            <person name="Jing D."/>
            <person name="Cao S."/>
        </authorList>
    </citation>
    <scope>NUCLEOTIDE SEQUENCE [LARGE SCALE GENOMIC DNA]</scope>
    <source>
        <strain evidence="3">cv. Tunisia</strain>
    </source>
</reference>
<evidence type="ECO:0000313" key="4">
    <source>
        <dbReference type="RefSeq" id="XP_031399821.1"/>
    </source>
</evidence>
<name>A0A6P8E2Y7_PUNGR</name>
<dbReference type="AlphaFoldDB" id="A0A6P8E2Y7"/>
<dbReference type="PANTHER" id="PTHR31447">
    <property type="entry name" value="HYDROXYPROLINE-RICH GLYCOPROTEIN FAMILY PROTEIN-RELATED"/>
    <property type="match status" value="1"/>
</dbReference>
<feature type="region of interest" description="Disordered" evidence="2">
    <location>
        <begin position="486"/>
        <end position="513"/>
    </location>
</feature>
<sequence length="642" mass="69831">MAMPSGNAVVGDGKSKFQVAPGAGEIRHGHQPPMWFPDERDGFISWLRGEFAAANAIIDSICHHLRAVGEPGEYDAVIGLIQQRRCNWTSVLHMQQYFPVSEIVYALNQVTWRRQQQQQQPQQHRYFDQSKFGGKEFRRASPGFNKNQGLRGGEAVREAHNSGVEGCTNNGNAVSEKGQESKVAAKPEDAAEDDKAVVTKNLADFSLKSCGNPGQIVCENSKSEVGLTNDGCMSTSKEGEEDIRSQNGKQDSPPVPKTFIGNEMFDGKMVNVVDGMKLYEDVLDDAEVKKLVSLVNDLRAAGKRGQSQEAGQTYSVTKRPMKGRGREIIQLGLPIVDAPLEDEKDRRIEAIPALLQGVIERIVGMNITTLKPDSCIIDFYNEGDHSQPCSWPCWFGHPICLLSLTECDLTFGRVIAIENPGNFRGSLRLSLSPGSLLAMQGKSADFAKYALPSLRKQRILITFTKSQPKKSIPIDSQHHIPSPAIIQSSHRSPTTNKPLNHGHVRHPAGSKYYGSVPPKNVMPAPPIIPTLNGMQPLLVAAPSMPFPTPVPIPAPSATGWAAPPPRHPPPPHPNVPGTGVFLPPPGPGSPSPDQLPPSTTTDHDPNVERGLEKENGLEKSNQVNPECNGNIDGGKTMAKERT</sequence>
<dbReference type="GO" id="GO:0006402">
    <property type="term" value="P:mRNA catabolic process"/>
    <property type="evidence" value="ECO:0007669"/>
    <property type="project" value="InterPro"/>
</dbReference>
<protein>
    <submittedName>
        <fullName evidence="4">RNA demethylase ALKBH10B isoform X1</fullName>
    </submittedName>
</protein>
<feature type="region of interest" description="Disordered" evidence="2">
    <location>
        <begin position="227"/>
        <end position="256"/>
    </location>
</feature>
<feature type="compositionally biased region" description="Polar residues" evidence="2">
    <location>
        <begin position="618"/>
        <end position="627"/>
    </location>
</feature>
<evidence type="ECO:0000256" key="2">
    <source>
        <dbReference type="SAM" id="MobiDB-lite"/>
    </source>
</evidence>
<gene>
    <name evidence="4" type="primary">LOC116210144</name>
</gene>
<dbReference type="GO" id="GO:0003729">
    <property type="term" value="F:mRNA binding"/>
    <property type="evidence" value="ECO:0007669"/>
    <property type="project" value="InterPro"/>
</dbReference>
<feature type="compositionally biased region" description="Pro residues" evidence="2">
    <location>
        <begin position="582"/>
        <end position="595"/>
    </location>
</feature>
<dbReference type="OrthoDB" id="1916097at2759"/>
<feature type="region of interest" description="Disordered" evidence="2">
    <location>
        <begin position="162"/>
        <end position="193"/>
    </location>
</feature>
<dbReference type="Proteomes" id="UP000515151">
    <property type="component" value="Chromosome 6"/>
</dbReference>
<dbReference type="SUPFAM" id="SSF51197">
    <property type="entry name" value="Clavaminate synthase-like"/>
    <property type="match status" value="1"/>
</dbReference>
<keyword evidence="3" id="KW-1185">Reference proteome</keyword>
<dbReference type="InterPro" id="IPR044842">
    <property type="entry name" value="ALKBH9B/ALKBH10B-like"/>
</dbReference>
<accession>A0A6P8E2Y7</accession>
<feature type="region of interest" description="Disordered" evidence="2">
    <location>
        <begin position="557"/>
        <end position="642"/>
    </location>
</feature>